<evidence type="ECO:0000313" key="2">
    <source>
        <dbReference type="EMBL" id="KAF7357167.1"/>
    </source>
</evidence>
<proteinExistence type="predicted"/>
<keyword evidence="3" id="KW-1185">Reference proteome</keyword>
<evidence type="ECO:0000256" key="1">
    <source>
        <dbReference type="SAM" id="SignalP"/>
    </source>
</evidence>
<gene>
    <name evidence="2" type="ORF">MSAN_01311400</name>
</gene>
<protein>
    <submittedName>
        <fullName evidence="2">Uncharacterized protein</fullName>
    </submittedName>
</protein>
<dbReference type="Proteomes" id="UP000623467">
    <property type="component" value="Unassembled WGS sequence"/>
</dbReference>
<accession>A0A8H6YDI5</accession>
<keyword evidence="1" id="KW-0732">Signal</keyword>
<dbReference type="AlphaFoldDB" id="A0A8H6YDI5"/>
<comment type="caution">
    <text evidence="2">The sequence shown here is derived from an EMBL/GenBank/DDBJ whole genome shotgun (WGS) entry which is preliminary data.</text>
</comment>
<reference evidence="2" key="1">
    <citation type="submission" date="2020-05" db="EMBL/GenBank/DDBJ databases">
        <title>Mycena genomes resolve the evolution of fungal bioluminescence.</title>
        <authorList>
            <person name="Tsai I.J."/>
        </authorList>
    </citation>
    <scope>NUCLEOTIDE SEQUENCE</scope>
    <source>
        <strain evidence="2">160909Yilan</strain>
    </source>
</reference>
<organism evidence="2 3">
    <name type="scientific">Mycena sanguinolenta</name>
    <dbReference type="NCBI Taxonomy" id="230812"/>
    <lineage>
        <taxon>Eukaryota</taxon>
        <taxon>Fungi</taxon>
        <taxon>Dikarya</taxon>
        <taxon>Basidiomycota</taxon>
        <taxon>Agaricomycotina</taxon>
        <taxon>Agaricomycetes</taxon>
        <taxon>Agaricomycetidae</taxon>
        <taxon>Agaricales</taxon>
        <taxon>Marasmiineae</taxon>
        <taxon>Mycenaceae</taxon>
        <taxon>Mycena</taxon>
    </lineage>
</organism>
<evidence type="ECO:0000313" key="3">
    <source>
        <dbReference type="Proteomes" id="UP000623467"/>
    </source>
</evidence>
<name>A0A8H6YDI5_9AGAR</name>
<dbReference type="EMBL" id="JACAZH010000010">
    <property type="protein sequence ID" value="KAF7357167.1"/>
    <property type="molecule type" value="Genomic_DNA"/>
</dbReference>
<feature type="signal peptide" evidence="1">
    <location>
        <begin position="1"/>
        <end position="22"/>
    </location>
</feature>
<sequence length="105" mass="11148">MFFARPLLISLSIAGLFPAALALPTTNTVTLDPCPDPATVEATIEFFWEALTNTTLAALRQGNFTAIHDIIKDALLSNCAFPANKNLTGTGDDAFTTYLRSGAGQ</sequence>
<feature type="chain" id="PRO_5034884892" evidence="1">
    <location>
        <begin position="23"/>
        <end position="105"/>
    </location>
</feature>